<dbReference type="PANTHER" id="PTHR16199:SF4">
    <property type="entry name" value="CONDENSIN-2 COMPLEX SUBUNIT G2"/>
    <property type="match status" value="1"/>
</dbReference>
<gene>
    <name evidence="1" type="ORF">HUJ06_022793</name>
</gene>
<sequence>MRRLKVHEPEDFVVFKELMEKVALLMRENPKVLDAVGVIFLTGSAVGLERKDFGLVLGLVHFVCIKLARIDHGEWEELGLMLACLKVLYPQIDAYIRNPRINEDERQQLESTMRLLEPVWRNYIYEDDDGCMAED</sequence>
<proteinExistence type="predicted"/>
<evidence type="ECO:0000313" key="1">
    <source>
        <dbReference type="EMBL" id="DAD21330.1"/>
    </source>
</evidence>
<protein>
    <submittedName>
        <fullName evidence="1">Uncharacterized protein</fullName>
    </submittedName>
</protein>
<dbReference type="PANTHER" id="PTHR16199">
    <property type="entry name" value="CONDENSIN-2 COMPLEX SUBUNIT G2"/>
    <property type="match status" value="1"/>
</dbReference>
<organism evidence="1 2">
    <name type="scientific">Nelumbo nucifera</name>
    <name type="common">Sacred lotus</name>
    <dbReference type="NCBI Taxonomy" id="4432"/>
    <lineage>
        <taxon>Eukaryota</taxon>
        <taxon>Viridiplantae</taxon>
        <taxon>Streptophyta</taxon>
        <taxon>Embryophyta</taxon>
        <taxon>Tracheophyta</taxon>
        <taxon>Spermatophyta</taxon>
        <taxon>Magnoliopsida</taxon>
        <taxon>Proteales</taxon>
        <taxon>Nelumbonaceae</taxon>
        <taxon>Nelumbo</taxon>
    </lineage>
</organism>
<accession>A0A822XLT2</accession>
<comment type="caution">
    <text evidence="1">The sequence shown here is derived from an EMBL/GenBank/DDBJ whole genome shotgun (WGS) entry which is preliminary data.</text>
</comment>
<dbReference type="EMBL" id="DUZY01000001">
    <property type="protein sequence ID" value="DAD21330.1"/>
    <property type="molecule type" value="Genomic_DNA"/>
</dbReference>
<evidence type="ECO:0000313" key="2">
    <source>
        <dbReference type="Proteomes" id="UP000607653"/>
    </source>
</evidence>
<dbReference type="AlphaFoldDB" id="A0A822XLT2"/>
<dbReference type="Proteomes" id="UP000607653">
    <property type="component" value="Unassembled WGS sequence"/>
</dbReference>
<reference evidence="1 2" key="1">
    <citation type="journal article" date="2020" name="Mol. Biol. Evol.">
        <title>Distinct Expression and Methylation Patterns for Genes with Different Fates following a Single Whole-Genome Duplication in Flowering Plants.</title>
        <authorList>
            <person name="Shi T."/>
            <person name="Rahmani R.S."/>
            <person name="Gugger P.F."/>
            <person name="Wang M."/>
            <person name="Li H."/>
            <person name="Zhang Y."/>
            <person name="Li Z."/>
            <person name="Wang Q."/>
            <person name="Van de Peer Y."/>
            <person name="Marchal K."/>
            <person name="Chen J."/>
        </authorList>
    </citation>
    <scope>NUCLEOTIDE SEQUENCE [LARGE SCALE GENOMIC DNA]</scope>
    <source>
        <tissue evidence="1">Leaf</tissue>
    </source>
</reference>
<name>A0A822XLT2_NELNU</name>
<keyword evidence="2" id="KW-1185">Reference proteome</keyword>